<dbReference type="PROSITE" id="PS50850">
    <property type="entry name" value="MFS"/>
    <property type="match status" value="1"/>
</dbReference>
<dbReference type="Proteomes" id="UP000034182">
    <property type="component" value="Unassembled WGS sequence"/>
</dbReference>
<dbReference type="CDD" id="cd17502">
    <property type="entry name" value="MFS_Azr1_MDR_like"/>
    <property type="match status" value="1"/>
</dbReference>
<dbReference type="FunFam" id="1.20.1720.10:FF:000012">
    <property type="entry name" value="MFS toxin efflux pump (AflT)"/>
    <property type="match status" value="1"/>
</dbReference>
<comment type="subcellular location">
    <subcellularLocation>
        <location evidence="1">Membrane</location>
        <topology evidence="1">Multi-pass membrane protein</topology>
    </subcellularLocation>
</comment>
<evidence type="ECO:0000313" key="10">
    <source>
        <dbReference type="Proteomes" id="UP000034182"/>
    </source>
</evidence>
<dbReference type="SUPFAM" id="SSF103473">
    <property type="entry name" value="MFS general substrate transporter"/>
    <property type="match status" value="1"/>
</dbReference>
<proteinExistence type="predicted"/>
<evidence type="ECO:0000256" key="1">
    <source>
        <dbReference type="ARBA" id="ARBA00004141"/>
    </source>
</evidence>
<feature type="transmembrane region" description="Helical" evidence="7">
    <location>
        <begin position="233"/>
        <end position="255"/>
    </location>
</feature>
<keyword evidence="3 7" id="KW-0812">Transmembrane</keyword>
<evidence type="ECO:0000256" key="4">
    <source>
        <dbReference type="ARBA" id="ARBA00022989"/>
    </source>
</evidence>
<evidence type="ECO:0000256" key="5">
    <source>
        <dbReference type="ARBA" id="ARBA00023136"/>
    </source>
</evidence>
<feature type="transmembrane region" description="Helical" evidence="7">
    <location>
        <begin position="77"/>
        <end position="103"/>
    </location>
</feature>
<organism evidence="9 10">
    <name type="scientific">Diplodia seriata</name>
    <dbReference type="NCBI Taxonomy" id="420778"/>
    <lineage>
        <taxon>Eukaryota</taxon>
        <taxon>Fungi</taxon>
        <taxon>Dikarya</taxon>
        <taxon>Ascomycota</taxon>
        <taxon>Pezizomycotina</taxon>
        <taxon>Dothideomycetes</taxon>
        <taxon>Dothideomycetes incertae sedis</taxon>
        <taxon>Botryosphaeriales</taxon>
        <taxon>Botryosphaeriaceae</taxon>
        <taxon>Diplodia</taxon>
    </lineage>
</organism>
<feature type="transmembrane region" description="Helical" evidence="7">
    <location>
        <begin position="384"/>
        <end position="401"/>
    </location>
</feature>
<feature type="region of interest" description="Disordered" evidence="6">
    <location>
        <begin position="1"/>
        <end position="33"/>
    </location>
</feature>
<dbReference type="PANTHER" id="PTHR23501:SF177">
    <property type="entry name" value="MAJOR FACILITATOR SUPERFAMILY (MFS) PROFILE DOMAIN-CONTAINING PROTEIN-RELATED"/>
    <property type="match status" value="1"/>
</dbReference>
<protein>
    <submittedName>
        <fullName evidence="9">Putative mfs gliotoxin efflux transporter</fullName>
    </submittedName>
</protein>
<keyword evidence="4 7" id="KW-1133">Transmembrane helix</keyword>
<dbReference type="InterPro" id="IPR020846">
    <property type="entry name" value="MFS_dom"/>
</dbReference>
<evidence type="ECO:0000256" key="2">
    <source>
        <dbReference type="ARBA" id="ARBA00022448"/>
    </source>
</evidence>
<feature type="transmembrane region" description="Helical" evidence="7">
    <location>
        <begin position="275"/>
        <end position="294"/>
    </location>
</feature>
<evidence type="ECO:0000259" key="8">
    <source>
        <dbReference type="PROSITE" id="PS50850"/>
    </source>
</evidence>
<feature type="transmembrane region" description="Helical" evidence="7">
    <location>
        <begin position="175"/>
        <end position="195"/>
    </location>
</feature>
<keyword evidence="5 7" id="KW-0472">Membrane</keyword>
<sequence>MADIKAPEPASTLAVPGTRQQSGAISSPSSVSRLSVVDDKDAGSVFEKASRSDIEADAPVEKLEPVVSAEHPTGLKLFIIVVAVICSIFLVALDMTIVATAIPKITDEFRSLDQVGWYGSAFFLTLGAFQAPWGKAYKYLPLKASFLASIFIFEVGSLICGVAQNSTTLIVGRAIAGAGGAGIAAGAYTILAFTAPPGQAAAYTGILGAVYAVASVVGPLLGGAFTDKVSWRWCFYINLPIGGLAAFIILIWFQAPKKAKPVEAPLLEKFYQMDPLGTFVLLAAFICLILALQWGGTTKSWSDSEVIGTLVGFGVLIGIFIAVEIWLDDRALLVPRLMKQKTIAFLSLFQFFSSGTFMLLLYYLPIYFQVVSGVSAAQSGVRNIPYILGIALFTIFSGGTITATGHYLPLLAVGSVLAAVGSGLIYTLDIGSPSSHWIGYQALAGIGSGLGIQVGVIVSQAIVPAVDVSSVTAIILFWQTLAGAIFVSAAQSLFANRLVRSVPREVPGLNPGLVIATGATELRDVFSDDQIAGVVRAYMDGLKDAYALDIALAGCSVLIALAMLVLDYRKVKKGLPGAGGA</sequence>
<feature type="transmembrane region" description="Helical" evidence="7">
    <location>
        <begin position="343"/>
        <end position="364"/>
    </location>
</feature>
<evidence type="ECO:0000256" key="7">
    <source>
        <dbReference type="SAM" id="Phobius"/>
    </source>
</evidence>
<feature type="transmembrane region" description="Helical" evidence="7">
    <location>
        <begin position="546"/>
        <end position="566"/>
    </location>
</feature>
<dbReference type="GO" id="GO:0005886">
    <property type="term" value="C:plasma membrane"/>
    <property type="evidence" value="ECO:0007669"/>
    <property type="project" value="TreeGrafter"/>
</dbReference>
<feature type="transmembrane region" description="Helical" evidence="7">
    <location>
        <begin position="145"/>
        <end position="163"/>
    </location>
</feature>
<name>A0A0G2E599_9PEZI</name>
<dbReference type="PANTHER" id="PTHR23501">
    <property type="entry name" value="MAJOR FACILITATOR SUPERFAMILY"/>
    <property type="match status" value="1"/>
</dbReference>
<evidence type="ECO:0000256" key="3">
    <source>
        <dbReference type="ARBA" id="ARBA00022692"/>
    </source>
</evidence>
<keyword evidence="2" id="KW-0813">Transport</keyword>
<dbReference type="EMBL" id="LAQI01000143">
    <property type="protein sequence ID" value="KKY17854.1"/>
    <property type="molecule type" value="Genomic_DNA"/>
</dbReference>
<dbReference type="Gene3D" id="1.20.1250.20">
    <property type="entry name" value="MFS general substrate transporter like domains"/>
    <property type="match status" value="1"/>
</dbReference>
<gene>
    <name evidence="9" type="ORF">UCDDS831_g06169</name>
</gene>
<accession>A0A0G2E599</accession>
<feature type="transmembrane region" description="Helical" evidence="7">
    <location>
        <begin position="440"/>
        <end position="463"/>
    </location>
</feature>
<dbReference type="GO" id="GO:0022857">
    <property type="term" value="F:transmembrane transporter activity"/>
    <property type="evidence" value="ECO:0007669"/>
    <property type="project" value="InterPro"/>
</dbReference>
<feature type="transmembrane region" description="Helical" evidence="7">
    <location>
        <begin position="115"/>
        <end position="133"/>
    </location>
</feature>
<feature type="transmembrane region" description="Helical" evidence="7">
    <location>
        <begin position="201"/>
        <end position="221"/>
    </location>
</feature>
<dbReference type="AlphaFoldDB" id="A0A0G2E599"/>
<reference evidence="9 10" key="1">
    <citation type="submission" date="2015-03" db="EMBL/GenBank/DDBJ databases">
        <authorList>
            <person name="Morales-Cruz A."/>
            <person name="Amrine K.C."/>
            <person name="Cantu D."/>
        </authorList>
    </citation>
    <scope>NUCLEOTIDE SEQUENCE [LARGE SCALE GENOMIC DNA]</scope>
    <source>
        <strain evidence="9">DS831</strain>
    </source>
</reference>
<dbReference type="Pfam" id="PF07690">
    <property type="entry name" value="MFS_1"/>
    <property type="match status" value="1"/>
</dbReference>
<dbReference type="FunFam" id="1.20.1250.20:FF:000196">
    <property type="entry name" value="MFS toxin efflux pump (AflT)"/>
    <property type="match status" value="1"/>
</dbReference>
<feature type="domain" description="Major facilitator superfamily (MFS) profile" evidence="8">
    <location>
        <begin position="80"/>
        <end position="572"/>
    </location>
</feature>
<evidence type="ECO:0000256" key="6">
    <source>
        <dbReference type="SAM" id="MobiDB-lite"/>
    </source>
</evidence>
<dbReference type="InterPro" id="IPR011701">
    <property type="entry name" value="MFS"/>
</dbReference>
<evidence type="ECO:0000313" key="9">
    <source>
        <dbReference type="EMBL" id="KKY17854.1"/>
    </source>
</evidence>
<feature type="transmembrane region" description="Helical" evidence="7">
    <location>
        <begin position="475"/>
        <end position="494"/>
    </location>
</feature>
<dbReference type="InterPro" id="IPR036259">
    <property type="entry name" value="MFS_trans_sf"/>
</dbReference>
<comment type="caution">
    <text evidence="9">The sequence shown here is derived from an EMBL/GenBank/DDBJ whole genome shotgun (WGS) entry which is preliminary data.</text>
</comment>
<feature type="transmembrane region" description="Helical" evidence="7">
    <location>
        <begin position="306"/>
        <end position="323"/>
    </location>
</feature>
<reference evidence="9 10" key="2">
    <citation type="submission" date="2015-05" db="EMBL/GenBank/DDBJ databases">
        <title>Distinctive expansion of gene families associated with plant cell wall degradation and secondary metabolism in the genomes of grapevine trunk pathogens.</title>
        <authorList>
            <person name="Lawrence D.P."/>
            <person name="Travadon R."/>
            <person name="Rolshausen P.E."/>
            <person name="Baumgartner K."/>
        </authorList>
    </citation>
    <scope>NUCLEOTIDE SEQUENCE [LARGE SCALE GENOMIC DNA]</scope>
    <source>
        <strain evidence="9">DS831</strain>
    </source>
</reference>
<feature type="transmembrane region" description="Helical" evidence="7">
    <location>
        <begin position="407"/>
        <end position="428"/>
    </location>
</feature>
<dbReference type="Gene3D" id="1.20.1720.10">
    <property type="entry name" value="Multidrug resistance protein D"/>
    <property type="match status" value="1"/>
</dbReference>